<comment type="caution">
    <text evidence="1">The sequence shown here is derived from an EMBL/GenBank/DDBJ whole genome shotgun (WGS) entry which is preliminary data.</text>
</comment>
<evidence type="ECO:0000313" key="1">
    <source>
        <dbReference type="EMBL" id="KAH7958325.1"/>
    </source>
</evidence>
<organism evidence="1 2">
    <name type="scientific">Dermacentor silvarum</name>
    <name type="common">Tick</name>
    <dbReference type="NCBI Taxonomy" id="543639"/>
    <lineage>
        <taxon>Eukaryota</taxon>
        <taxon>Metazoa</taxon>
        <taxon>Ecdysozoa</taxon>
        <taxon>Arthropoda</taxon>
        <taxon>Chelicerata</taxon>
        <taxon>Arachnida</taxon>
        <taxon>Acari</taxon>
        <taxon>Parasitiformes</taxon>
        <taxon>Ixodida</taxon>
        <taxon>Ixodoidea</taxon>
        <taxon>Ixodidae</taxon>
        <taxon>Rhipicephalinae</taxon>
        <taxon>Dermacentor</taxon>
    </lineage>
</organism>
<sequence>MDIEGWLKNCTAYHSQFTNGSAGSVGNMVILPIKSQYRGPAPKSTDETDIIDEALYYFKANVFFRTYEIKSEADRVLIYLTLYISECLKKLQKCSSKNQGVQDMKALAISKFDIPGEAGFPLNPVYAKPSSPSEAGKNFNLISPDDRLEYIQQFVDELITLVVHETNLKAAEKLKCSSPSEHSRLKKWVQVTKKEMCVFLALLLLQEIVHKPRQQWYWSKNKFTPIFGEVMPGIWFLIMT</sequence>
<reference evidence="1" key="1">
    <citation type="submission" date="2020-05" db="EMBL/GenBank/DDBJ databases">
        <title>Large-scale comparative analyses of tick genomes elucidate their genetic diversity and vector capacities.</title>
        <authorList>
            <person name="Jia N."/>
            <person name="Wang J."/>
            <person name="Shi W."/>
            <person name="Du L."/>
            <person name="Sun Y."/>
            <person name="Zhan W."/>
            <person name="Jiang J."/>
            <person name="Wang Q."/>
            <person name="Zhang B."/>
            <person name="Ji P."/>
            <person name="Sakyi L.B."/>
            <person name="Cui X."/>
            <person name="Yuan T."/>
            <person name="Jiang B."/>
            <person name="Yang W."/>
            <person name="Lam T.T.-Y."/>
            <person name="Chang Q."/>
            <person name="Ding S."/>
            <person name="Wang X."/>
            <person name="Zhu J."/>
            <person name="Ruan X."/>
            <person name="Zhao L."/>
            <person name="Wei J."/>
            <person name="Que T."/>
            <person name="Du C."/>
            <person name="Cheng J."/>
            <person name="Dai P."/>
            <person name="Han X."/>
            <person name="Huang E."/>
            <person name="Gao Y."/>
            <person name="Liu J."/>
            <person name="Shao H."/>
            <person name="Ye R."/>
            <person name="Li L."/>
            <person name="Wei W."/>
            <person name="Wang X."/>
            <person name="Wang C."/>
            <person name="Yang T."/>
            <person name="Huo Q."/>
            <person name="Li W."/>
            <person name="Guo W."/>
            <person name="Chen H."/>
            <person name="Zhou L."/>
            <person name="Ni X."/>
            <person name="Tian J."/>
            <person name="Zhou Y."/>
            <person name="Sheng Y."/>
            <person name="Liu T."/>
            <person name="Pan Y."/>
            <person name="Xia L."/>
            <person name="Li J."/>
            <person name="Zhao F."/>
            <person name="Cao W."/>
        </authorList>
    </citation>
    <scope>NUCLEOTIDE SEQUENCE</scope>
    <source>
        <strain evidence="1">Dsil-2018</strain>
    </source>
</reference>
<proteinExistence type="predicted"/>
<dbReference type="EMBL" id="CM023472">
    <property type="protein sequence ID" value="KAH7958325.1"/>
    <property type="molecule type" value="Genomic_DNA"/>
</dbReference>
<accession>A0ACB8D1R3</accession>
<protein>
    <submittedName>
        <fullName evidence="1">Uncharacterized protein</fullName>
    </submittedName>
</protein>
<name>A0ACB8D1R3_DERSI</name>
<evidence type="ECO:0000313" key="2">
    <source>
        <dbReference type="Proteomes" id="UP000821865"/>
    </source>
</evidence>
<dbReference type="Proteomes" id="UP000821865">
    <property type="component" value="Chromosome 3"/>
</dbReference>
<keyword evidence="2" id="KW-1185">Reference proteome</keyword>
<gene>
    <name evidence="1" type="ORF">HPB49_000846</name>
</gene>